<dbReference type="AlphaFoldDB" id="A0AAW0Z005"/>
<sequence>MASKMLEKLKQRRGSTDSTMKFMSYRSAAYPKGIVGLVDLAEQQVTPLRFPDNTPIRSMHHLIEEWDGTHRNLLHGAPAESIEDVEILAPLRGRDVICVGKNYKEHAVEFHKSGYDHSDTKAQPDFPVIFTKRATSIVGHGHQIYPHPRVTQSLDYEGELGIIIGKEGIQISKENAWDHVWGATIINDVTARERQRDHKQFYIGKSLDTFCPMGPYAVHASVLDWKSMILETRLNGRRRQYQNTSELIFDIPTLIETCSMGITLQPGDVIATGTPAGVCLSTGEFLQSGDEVEIEITGLGKLRNVVGSGEKGPPRCEPLSGGGKGAISVGYTKNMRGRGGLEGQVG</sequence>
<keyword evidence="2" id="KW-0479">Metal-binding</keyword>
<dbReference type="PANTHER" id="PTHR11820">
    <property type="entry name" value="ACYLPYRUVASE"/>
    <property type="match status" value="1"/>
</dbReference>
<reference evidence="4 5" key="1">
    <citation type="journal article" date="2024" name="bioRxiv">
        <title>Comparative genomics of Cryptococcus and Kwoniella reveals pathogenesis evolution and contrasting karyotype dynamics via intercentromeric recombination or chromosome fusion.</title>
        <authorList>
            <person name="Coelho M.A."/>
            <person name="David-Palma M."/>
            <person name="Shea T."/>
            <person name="Bowers K."/>
            <person name="McGinley-Smith S."/>
            <person name="Mohammad A.W."/>
            <person name="Gnirke A."/>
            <person name="Yurkov A.M."/>
            <person name="Nowrousian M."/>
            <person name="Sun S."/>
            <person name="Cuomo C.A."/>
            <person name="Heitman J."/>
        </authorList>
    </citation>
    <scope>NUCLEOTIDE SEQUENCE [LARGE SCALE GENOMIC DNA]</scope>
    <source>
        <strain evidence="4 5">CBS 13917</strain>
    </source>
</reference>
<dbReference type="InterPro" id="IPR036663">
    <property type="entry name" value="Fumarylacetoacetase_C_sf"/>
</dbReference>
<feature type="domain" description="Fumarylacetoacetase-like C-terminal" evidence="3">
    <location>
        <begin position="96"/>
        <end position="306"/>
    </location>
</feature>
<dbReference type="Gene3D" id="3.90.850.10">
    <property type="entry name" value="Fumarylacetoacetase-like, C-terminal domain"/>
    <property type="match status" value="1"/>
</dbReference>
<dbReference type="InterPro" id="IPR011234">
    <property type="entry name" value="Fumarylacetoacetase-like_C"/>
</dbReference>
<dbReference type="Pfam" id="PF01557">
    <property type="entry name" value="FAA_hydrolase"/>
    <property type="match status" value="1"/>
</dbReference>
<dbReference type="KEGG" id="kne:92179283"/>
<name>A0AAW0Z005_9TREE</name>
<keyword evidence="5" id="KW-1185">Reference proteome</keyword>
<dbReference type="EMBL" id="JBCAWK010000004">
    <property type="protein sequence ID" value="KAK8861205.1"/>
    <property type="molecule type" value="Genomic_DNA"/>
</dbReference>
<comment type="similarity">
    <text evidence="1">Belongs to the FAH family.</text>
</comment>
<dbReference type="PANTHER" id="PTHR11820:SF7">
    <property type="entry name" value="ACYLPYRUVASE FAHD1, MITOCHONDRIAL"/>
    <property type="match status" value="1"/>
</dbReference>
<comment type="caution">
    <text evidence="4">The sequence shown here is derived from an EMBL/GenBank/DDBJ whole genome shotgun (WGS) entry which is preliminary data.</text>
</comment>
<proteinExistence type="inferred from homology"/>
<dbReference type="RefSeq" id="XP_066803830.1">
    <property type="nucleotide sequence ID" value="XM_066945141.1"/>
</dbReference>
<dbReference type="Proteomes" id="UP001388673">
    <property type="component" value="Unassembled WGS sequence"/>
</dbReference>
<gene>
    <name evidence="4" type="ORF">IAR55_002024</name>
</gene>
<evidence type="ECO:0000256" key="1">
    <source>
        <dbReference type="ARBA" id="ARBA00010211"/>
    </source>
</evidence>
<dbReference type="GeneID" id="92179283"/>
<accession>A0AAW0Z005</accession>
<dbReference type="GO" id="GO:0046872">
    <property type="term" value="F:metal ion binding"/>
    <property type="evidence" value="ECO:0007669"/>
    <property type="project" value="UniProtKB-KW"/>
</dbReference>
<organism evidence="4 5">
    <name type="scientific">Kwoniella newhampshirensis</name>
    <dbReference type="NCBI Taxonomy" id="1651941"/>
    <lineage>
        <taxon>Eukaryota</taxon>
        <taxon>Fungi</taxon>
        <taxon>Dikarya</taxon>
        <taxon>Basidiomycota</taxon>
        <taxon>Agaricomycotina</taxon>
        <taxon>Tremellomycetes</taxon>
        <taxon>Tremellales</taxon>
        <taxon>Cryptococcaceae</taxon>
        <taxon>Kwoniella</taxon>
    </lineage>
</organism>
<protein>
    <recommendedName>
        <fullName evidence="3">Fumarylacetoacetase-like C-terminal domain-containing protein</fullName>
    </recommendedName>
</protein>
<dbReference type="GO" id="GO:0018773">
    <property type="term" value="F:acetylpyruvate hydrolase activity"/>
    <property type="evidence" value="ECO:0007669"/>
    <property type="project" value="TreeGrafter"/>
</dbReference>
<evidence type="ECO:0000313" key="4">
    <source>
        <dbReference type="EMBL" id="KAK8861205.1"/>
    </source>
</evidence>
<evidence type="ECO:0000256" key="2">
    <source>
        <dbReference type="ARBA" id="ARBA00022723"/>
    </source>
</evidence>
<dbReference type="GO" id="GO:0006107">
    <property type="term" value="P:oxaloacetate metabolic process"/>
    <property type="evidence" value="ECO:0007669"/>
    <property type="project" value="UniProtKB-ARBA"/>
</dbReference>
<evidence type="ECO:0000259" key="3">
    <source>
        <dbReference type="Pfam" id="PF01557"/>
    </source>
</evidence>
<dbReference type="GO" id="GO:0050163">
    <property type="term" value="F:oxaloacetate tautomerase activity"/>
    <property type="evidence" value="ECO:0007669"/>
    <property type="project" value="UniProtKB-ARBA"/>
</dbReference>
<dbReference type="FunFam" id="3.90.850.10:FF:000002">
    <property type="entry name" value="2-hydroxyhepta-2,4-diene-1,7-dioate isomerase"/>
    <property type="match status" value="1"/>
</dbReference>
<evidence type="ECO:0000313" key="5">
    <source>
        <dbReference type="Proteomes" id="UP001388673"/>
    </source>
</evidence>
<dbReference type="SUPFAM" id="SSF56529">
    <property type="entry name" value="FAH"/>
    <property type="match status" value="1"/>
</dbReference>